<dbReference type="EMBL" id="VJXW01000002">
    <property type="protein sequence ID" value="TRW28315.1"/>
    <property type="molecule type" value="Genomic_DNA"/>
</dbReference>
<evidence type="ECO:0000259" key="2">
    <source>
        <dbReference type="PROSITE" id="PS51770"/>
    </source>
</evidence>
<dbReference type="Pfam" id="PF03061">
    <property type="entry name" value="4HBT"/>
    <property type="match status" value="1"/>
</dbReference>
<dbReference type="InterPro" id="IPR029069">
    <property type="entry name" value="HotDog_dom_sf"/>
</dbReference>
<dbReference type="InterPro" id="IPR006683">
    <property type="entry name" value="Thioestr_dom"/>
</dbReference>
<sequence length="144" mass="16261">MKKRHSSFIVMSEDLNHHRTLFVGKATMWLMETGFMTTAMYKKPEEVVCFAVNMSKFLKPVPSGAIIDYTGQVAHVGKSSVTVYIYGKTFDSDDICIEGLVTYITIDKTTRKKVAHGIVMDEPADEEEVKMRQRALKFLSNSNA</sequence>
<feature type="domain" description="HotDog ACOT-type" evidence="2">
    <location>
        <begin position="1"/>
        <end position="109"/>
    </location>
</feature>
<evidence type="ECO:0000256" key="1">
    <source>
        <dbReference type="PROSITE-ProRule" id="PRU01106"/>
    </source>
</evidence>
<dbReference type="Gene3D" id="3.10.129.10">
    <property type="entry name" value="Hotdog Thioesterase"/>
    <property type="match status" value="1"/>
</dbReference>
<dbReference type="PROSITE" id="PS51770">
    <property type="entry name" value="HOTDOG_ACOT"/>
    <property type="match status" value="1"/>
</dbReference>
<keyword evidence="1" id="KW-0378">Hydrolase</keyword>
<gene>
    <name evidence="3" type="ORF">FL857_02305</name>
</gene>
<comment type="caution">
    <text evidence="3">The sequence shown here is derived from an EMBL/GenBank/DDBJ whole genome shotgun (WGS) entry which is preliminary data.</text>
</comment>
<accession>A0A552VCW2</accession>
<reference evidence="3 4" key="1">
    <citation type="submission" date="2019-07" db="EMBL/GenBank/DDBJ databases">
        <title>Criibacterium bergeronii gen. nov., sp. nov. isolated from human clinical samples.</title>
        <authorList>
            <person name="Maheux A.F."/>
            <person name="Boudreau D.K."/>
            <person name="Berube E."/>
            <person name="Brodeur S."/>
            <person name="Bernard K.A."/>
            <person name="Abed J.Y."/>
            <person name="Ducrey E."/>
            <person name="Guay E.F."/>
            <person name="Raymond F."/>
            <person name="Corbeil J."/>
            <person name="Domingo M.-C."/>
            <person name="Roy P.H."/>
            <person name="Boissinot M."/>
            <person name="Tocheva E.I."/>
            <person name="Omar R.F."/>
        </authorList>
    </citation>
    <scope>NUCLEOTIDE SEQUENCE [LARGE SCALE GENOMIC DNA]</scope>
    <source>
        <strain evidence="3 4">CCRI-24246</strain>
    </source>
</reference>
<dbReference type="RefSeq" id="WP_068913978.1">
    <property type="nucleotide sequence ID" value="NZ_MBEW02000035.1"/>
</dbReference>
<dbReference type="AlphaFoldDB" id="A0A552VCW2"/>
<name>A0A552VCW2_9FIRM</name>
<proteinExistence type="predicted"/>
<organism evidence="3 4">
    <name type="scientific">Criibacterium bergeronii</name>
    <dbReference type="NCBI Taxonomy" id="1871336"/>
    <lineage>
        <taxon>Bacteria</taxon>
        <taxon>Bacillati</taxon>
        <taxon>Bacillota</taxon>
        <taxon>Clostridia</taxon>
        <taxon>Peptostreptococcales</taxon>
        <taxon>Filifactoraceae</taxon>
        <taxon>Criibacterium</taxon>
    </lineage>
</organism>
<dbReference type="Proteomes" id="UP000319424">
    <property type="component" value="Unassembled WGS sequence"/>
</dbReference>
<dbReference type="InterPro" id="IPR033120">
    <property type="entry name" value="HOTDOG_ACOT"/>
</dbReference>
<evidence type="ECO:0000313" key="4">
    <source>
        <dbReference type="Proteomes" id="UP000319424"/>
    </source>
</evidence>
<dbReference type="OrthoDB" id="9791628at2"/>
<dbReference type="SUPFAM" id="SSF54637">
    <property type="entry name" value="Thioesterase/thiol ester dehydrase-isomerase"/>
    <property type="match status" value="1"/>
</dbReference>
<dbReference type="GO" id="GO:0016787">
    <property type="term" value="F:hydrolase activity"/>
    <property type="evidence" value="ECO:0007669"/>
    <property type="project" value="UniProtKB-KW"/>
</dbReference>
<protein>
    <submittedName>
        <fullName evidence="3">Acyl-CoA thioesterase</fullName>
    </submittedName>
</protein>
<evidence type="ECO:0000313" key="3">
    <source>
        <dbReference type="EMBL" id="TRW28315.1"/>
    </source>
</evidence>